<keyword evidence="2" id="KW-0813">Transport</keyword>
<dbReference type="Pfam" id="PF04290">
    <property type="entry name" value="DctQ"/>
    <property type="match status" value="1"/>
</dbReference>
<evidence type="ECO:0000313" key="12">
    <source>
        <dbReference type="Proteomes" id="UP001241848"/>
    </source>
</evidence>
<dbReference type="RefSeq" id="WP_305756454.1">
    <property type="nucleotide sequence ID" value="NZ_JAPCKK010000030.1"/>
</dbReference>
<keyword evidence="5 9" id="KW-0812">Transmembrane</keyword>
<dbReference type="PANTHER" id="PTHR35011:SF2">
    <property type="entry name" value="2,3-DIKETO-L-GULONATE TRAP TRANSPORTER SMALL PERMEASE PROTEIN YIAM"/>
    <property type="match status" value="1"/>
</dbReference>
<evidence type="ECO:0000256" key="4">
    <source>
        <dbReference type="ARBA" id="ARBA00022519"/>
    </source>
</evidence>
<comment type="subcellular location">
    <subcellularLocation>
        <location evidence="1">Cell inner membrane</location>
        <topology evidence="1">Multi-pass membrane protein</topology>
    </subcellularLocation>
</comment>
<comment type="similarity">
    <text evidence="8">Belongs to the TRAP transporter small permease family.</text>
</comment>
<protein>
    <submittedName>
        <fullName evidence="11">TRAP transporter small permease</fullName>
    </submittedName>
</protein>
<reference evidence="11 12" key="1">
    <citation type="submission" date="2022-10" db="EMBL/GenBank/DDBJ databases">
        <title>Paenibacillus description and whole genome data of maize root bacterial community.</title>
        <authorList>
            <person name="Marton D."/>
            <person name="Farkas M."/>
            <person name="Cserhati M."/>
        </authorList>
    </citation>
    <scope>NUCLEOTIDE SEQUENCE [LARGE SCALE GENOMIC DNA]</scope>
    <source>
        <strain evidence="11 12">P96</strain>
    </source>
</reference>
<dbReference type="PANTHER" id="PTHR35011">
    <property type="entry name" value="2,3-DIKETO-L-GULONATE TRAP TRANSPORTER SMALL PERMEASE PROTEIN YIAM"/>
    <property type="match status" value="1"/>
</dbReference>
<dbReference type="InterPro" id="IPR007387">
    <property type="entry name" value="TRAP_DctQ"/>
</dbReference>
<keyword evidence="3" id="KW-1003">Cell membrane</keyword>
<evidence type="ECO:0000256" key="5">
    <source>
        <dbReference type="ARBA" id="ARBA00022692"/>
    </source>
</evidence>
<gene>
    <name evidence="11" type="ORF">OIN60_19120</name>
</gene>
<evidence type="ECO:0000256" key="6">
    <source>
        <dbReference type="ARBA" id="ARBA00022989"/>
    </source>
</evidence>
<evidence type="ECO:0000256" key="3">
    <source>
        <dbReference type="ARBA" id="ARBA00022475"/>
    </source>
</evidence>
<comment type="caution">
    <text evidence="11">The sequence shown here is derived from an EMBL/GenBank/DDBJ whole genome shotgun (WGS) entry which is preliminary data.</text>
</comment>
<evidence type="ECO:0000256" key="7">
    <source>
        <dbReference type="ARBA" id="ARBA00023136"/>
    </source>
</evidence>
<feature type="transmembrane region" description="Helical" evidence="9">
    <location>
        <begin position="94"/>
        <end position="115"/>
    </location>
</feature>
<accession>A0ABT9FVX9</accession>
<proteinExistence type="inferred from homology"/>
<dbReference type="Proteomes" id="UP001241848">
    <property type="component" value="Unassembled WGS sequence"/>
</dbReference>
<keyword evidence="4" id="KW-0997">Cell inner membrane</keyword>
<sequence>MVNRMMQGLKSAALGIDRAIETFAVSAVALMTLIVTVQVITRKLFGYVFFWSEELTLLLLIWFSFLGIAIGFREKLHLAMDTISSRLSSRANRVLDIVIGLSTLAFGLYLTKYGWDFTKLMHPNRMSATEWPSSVMYVVMPITGVLVCIYALLQLFGVDTVRHKELDEELME</sequence>
<dbReference type="InterPro" id="IPR055348">
    <property type="entry name" value="DctQ"/>
</dbReference>
<feature type="transmembrane region" description="Helical" evidence="9">
    <location>
        <begin position="55"/>
        <end position="73"/>
    </location>
</feature>
<feature type="transmembrane region" description="Helical" evidence="9">
    <location>
        <begin position="20"/>
        <end position="40"/>
    </location>
</feature>
<organism evidence="11 12">
    <name type="scientific">Paenibacillus zeirhizosphaerae</name>
    <dbReference type="NCBI Taxonomy" id="2987519"/>
    <lineage>
        <taxon>Bacteria</taxon>
        <taxon>Bacillati</taxon>
        <taxon>Bacillota</taxon>
        <taxon>Bacilli</taxon>
        <taxon>Bacillales</taxon>
        <taxon>Paenibacillaceae</taxon>
        <taxon>Paenibacillus</taxon>
    </lineage>
</organism>
<evidence type="ECO:0000256" key="8">
    <source>
        <dbReference type="ARBA" id="ARBA00038436"/>
    </source>
</evidence>
<evidence type="ECO:0000256" key="2">
    <source>
        <dbReference type="ARBA" id="ARBA00022448"/>
    </source>
</evidence>
<keyword evidence="12" id="KW-1185">Reference proteome</keyword>
<keyword evidence="6 9" id="KW-1133">Transmembrane helix</keyword>
<evidence type="ECO:0000256" key="1">
    <source>
        <dbReference type="ARBA" id="ARBA00004429"/>
    </source>
</evidence>
<evidence type="ECO:0000313" key="11">
    <source>
        <dbReference type="EMBL" id="MDP4098845.1"/>
    </source>
</evidence>
<keyword evidence="7 9" id="KW-0472">Membrane</keyword>
<evidence type="ECO:0000259" key="10">
    <source>
        <dbReference type="Pfam" id="PF04290"/>
    </source>
</evidence>
<dbReference type="EMBL" id="JAPCKK010000030">
    <property type="protein sequence ID" value="MDP4098845.1"/>
    <property type="molecule type" value="Genomic_DNA"/>
</dbReference>
<feature type="transmembrane region" description="Helical" evidence="9">
    <location>
        <begin position="135"/>
        <end position="156"/>
    </location>
</feature>
<evidence type="ECO:0000256" key="9">
    <source>
        <dbReference type="SAM" id="Phobius"/>
    </source>
</evidence>
<feature type="domain" description="Tripartite ATP-independent periplasmic transporters DctQ component" evidence="10">
    <location>
        <begin position="31"/>
        <end position="157"/>
    </location>
</feature>
<name>A0ABT9FVX9_9BACL</name>